<keyword evidence="3" id="KW-1133">Transmembrane helix</keyword>
<dbReference type="SMART" id="SM00233">
    <property type="entry name" value="PH"/>
    <property type="match status" value="1"/>
</dbReference>
<dbReference type="GO" id="GO:0045595">
    <property type="term" value="P:regulation of cell differentiation"/>
    <property type="evidence" value="ECO:0007669"/>
    <property type="project" value="TreeGrafter"/>
</dbReference>
<feature type="transmembrane region" description="Helical" evidence="3">
    <location>
        <begin position="205"/>
        <end position="228"/>
    </location>
</feature>
<evidence type="ECO:0000256" key="1">
    <source>
        <dbReference type="ARBA" id="ARBA00004370"/>
    </source>
</evidence>
<comment type="subcellular location">
    <subcellularLocation>
        <location evidence="1">Membrane</location>
    </subcellularLocation>
</comment>
<name>A0A914XPF9_9BILA</name>
<evidence type="ECO:0000256" key="2">
    <source>
        <dbReference type="ARBA" id="ARBA00023136"/>
    </source>
</evidence>
<dbReference type="PANTHER" id="PTHR14309:SF10">
    <property type="entry name" value="PH DOMAIN-CONTAINING PROTEIN"/>
    <property type="match status" value="1"/>
</dbReference>
<dbReference type="Gene3D" id="2.30.29.30">
    <property type="entry name" value="Pleckstrin-homology domain (PH domain)/Phosphotyrosine-binding domain (PTB)"/>
    <property type="match status" value="1"/>
</dbReference>
<dbReference type="InterPro" id="IPR039680">
    <property type="entry name" value="PLEKHB1/2"/>
</dbReference>
<proteinExistence type="predicted"/>
<evidence type="ECO:0000313" key="5">
    <source>
        <dbReference type="Proteomes" id="UP000887566"/>
    </source>
</evidence>
<evidence type="ECO:0000259" key="4">
    <source>
        <dbReference type="PROSITE" id="PS50003"/>
    </source>
</evidence>
<reference evidence="6" key="1">
    <citation type="submission" date="2022-11" db="UniProtKB">
        <authorList>
            <consortium name="WormBaseParasite"/>
        </authorList>
    </citation>
    <scope>IDENTIFICATION</scope>
</reference>
<dbReference type="InterPro" id="IPR001849">
    <property type="entry name" value="PH_domain"/>
</dbReference>
<dbReference type="FunFam" id="2.30.29.30:FF:000073">
    <property type="entry name" value="Pleckstrin homology domain-containing family B member 2"/>
    <property type="match status" value="1"/>
</dbReference>
<feature type="domain" description="PH" evidence="4">
    <location>
        <begin position="13"/>
        <end position="118"/>
    </location>
</feature>
<keyword evidence="3" id="KW-0812">Transmembrane</keyword>
<dbReference type="PROSITE" id="PS50003">
    <property type="entry name" value="PH_DOMAIN"/>
    <property type="match status" value="1"/>
</dbReference>
<dbReference type="Proteomes" id="UP000887566">
    <property type="component" value="Unplaced"/>
</dbReference>
<dbReference type="Pfam" id="PF00169">
    <property type="entry name" value="PH"/>
    <property type="match status" value="1"/>
</dbReference>
<organism evidence="5 6">
    <name type="scientific">Plectus sambesii</name>
    <dbReference type="NCBI Taxonomy" id="2011161"/>
    <lineage>
        <taxon>Eukaryota</taxon>
        <taxon>Metazoa</taxon>
        <taxon>Ecdysozoa</taxon>
        <taxon>Nematoda</taxon>
        <taxon>Chromadorea</taxon>
        <taxon>Plectida</taxon>
        <taxon>Plectina</taxon>
        <taxon>Plectoidea</taxon>
        <taxon>Plectidae</taxon>
        <taxon>Plectus</taxon>
    </lineage>
</organism>
<dbReference type="WBParaSite" id="PSAMB.scaffold8908size5621.g31912.t1">
    <property type="protein sequence ID" value="PSAMB.scaffold8908size5621.g31912.t1"/>
    <property type="gene ID" value="PSAMB.scaffold8908size5621.g31912"/>
</dbReference>
<dbReference type="AlphaFoldDB" id="A0A914XPF9"/>
<sequence length="236" mass="26114">MAGTASSNWNPNNAIKSGWLLRQSKYLKRWKRAWFVLYSSGRLSYYESEHASSAKDHLHIPAERAEILTADRCEVEAPEGHTQKSLIGLRTKSKTWYLCAENDDDLMAWTLSLEDAQALQPTSYGQQQGWAPGTIPDGMRAVYPDQVKAAMNFGVYDPSQVSVVQGDGAAIKLPPGSTMYLTHEGPVIIDAQGHRTLILQNGHHGGMGVGGGMLAGAAFGSMMMWPWLLWTPCFWW</sequence>
<dbReference type="InterPro" id="IPR011993">
    <property type="entry name" value="PH-like_dom_sf"/>
</dbReference>
<protein>
    <submittedName>
        <fullName evidence="6">PH domain-containing protein</fullName>
    </submittedName>
</protein>
<keyword evidence="2 3" id="KW-0472">Membrane</keyword>
<dbReference type="PANTHER" id="PTHR14309">
    <property type="entry name" value="EXPRESSED PROTEIN"/>
    <property type="match status" value="1"/>
</dbReference>
<dbReference type="GO" id="GO:0016020">
    <property type="term" value="C:membrane"/>
    <property type="evidence" value="ECO:0007669"/>
    <property type="project" value="UniProtKB-SubCell"/>
</dbReference>
<evidence type="ECO:0000256" key="3">
    <source>
        <dbReference type="SAM" id="Phobius"/>
    </source>
</evidence>
<dbReference type="SUPFAM" id="SSF50729">
    <property type="entry name" value="PH domain-like"/>
    <property type="match status" value="1"/>
</dbReference>
<evidence type="ECO:0000313" key="6">
    <source>
        <dbReference type="WBParaSite" id="PSAMB.scaffold8908size5621.g31912.t1"/>
    </source>
</evidence>
<accession>A0A914XPF9</accession>
<keyword evidence="5" id="KW-1185">Reference proteome</keyword>